<sequence length="442" mass="49330">MTRIELFLLLALLFAGAGCLLSLIALLRLGALSRRQREQLDSLRRELADQLRESRGEASRSTQASVSALGQALVESQRHSSEMQSKAVSDLNEQFTLRSDALQKTVSVQLARVESRIELFTAQSSRQLERMREDNARRLEEMRRTVDEKLQKTLDARLEQSFSQVSQRLEQVYKGLGEMQALASGVGDLKKVLSNVKTRGILGEIQLGAILEQILSPEQYAANVCTRPGSANVVEYAVRLPGDGNGTVWLPIDAKFPGDCYGELMDAYDAGDPERIAAAGKTLEIRIKGCAKDIRDKYIDPPHTTDFAILFLPFEGLYAEVVRRNLVEPLAREYKINIAGPTTMAALLNSLQMGFRTLAIQRRSSEVWEVLGAVKSEFGKFRVVLEKAQERLRLAGNELDQLIGTRTRAIERRLREVQEVAPGDLLPSEVTREEPAHVIQSE</sequence>
<evidence type="ECO:0000256" key="1">
    <source>
        <dbReference type="ARBA" id="ARBA00003416"/>
    </source>
</evidence>
<keyword evidence="6" id="KW-0812">Transmembrane</keyword>
<evidence type="ECO:0000313" key="8">
    <source>
        <dbReference type="Proteomes" id="UP000658131"/>
    </source>
</evidence>
<evidence type="ECO:0000256" key="3">
    <source>
        <dbReference type="ARBA" id="ARBA00023054"/>
    </source>
</evidence>
<keyword evidence="3 5" id="KW-0175">Coiled coil</keyword>
<protein>
    <submittedName>
        <fullName evidence="7">DNA recombination protein RmuC</fullName>
    </submittedName>
</protein>
<gene>
    <name evidence="7" type="primary">rmuC</name>
    <name evidence="7" type="ORF">H8717_02755</name>
</gene>
<comment type="similarity">
    <text evidence="2">Belongs to the RmuC family.</text>
</comment>
<keyword evidence="8" id="KW-1185">Reference proteome</keyword>
<dbReference type="PANTHER" id="PTHR30563:SF0">
    <property type="entry name" value="DNA RECOMBINATION PROTEIN RMUC"/>
    <property type="match status" value="1"/>
</dbReference>
<dbReference type="EMBL" id="JACRTB010000003">
    <property type="protein sequence ID" value="MBC8575333.1"/>
    <property type="molecule type" value="Genomic_DNA"/>
</dbReference>
<evidence type="ECO:0000256" key="6">
    <source>
        <dbReference type="SAM" id="Phobius"/>
    </source>
</evidence>
<evidence type="ECO:0000256" key="5">
    <source>
        <dbReference type="SAM" id="Coils"/>
    </source>
</evidence>
<evidence type="ECO:0000313" key="7">
    <source>
        <dbReference type="EMBL" id="MBC8575333.1"/>
    </source>
</evidence>
<keyword evidence="4" id="KW-0233">DNA recombination</keyword>
<dbReference type="Proteomes" id="UP000658131">
    <property type="component" value="Unassembled WGS sequence"/>
</dbReference>
<dbReference type="Pfam" id="PF02646">
    <property type="entry name" value="RmuC"/>
    <property type="match status" value="1"/>
</dbReference>
<name>A0ABR7NFZ5_9FIRM</name>
<dbReference type="InterPro" id="IPR003798">
    <property type="entry name" value="DNA_recombination_RmuC"/>
</dbReference>
<evidence type="ECO:0000256" key="4">
    <source>
        <dbReference type="ARBA" id="ARBA00023172"/>
    </source>
</evidence>
<comment type="function">
    <text evidence="1">Involved in DNA recombination.</text>
</comment>
<organism evidence="7 8">
    <name type="scientific">Yanshouia hominis</name>
    <dbReference type="NCBI Taxonomy" id="2763673"/>
    <lineage>
        <taxon>Bacteria</taxon>
        <taxon>Bacillati</taxon>
        <taxon>Bacillota</taxon>
        <taxon>Clostridia</taxon>
        <taxon>Eubacteriales</taxon>
        <taxon>Oscillospiraceae</taxon>
        <taxon>Yanshouia</taxon>
    </lineage>
</organism>
<accession>A0ABR7NFZ5</accession>
<dbReference type="PROSITE" id="PS51257">
    <property type="entry name" value="PROKAR_LIPOPROTEIN"/>
    <property type="match status" value="1"/>
</dbReference>
<keyword evidence="6" id="KW-0472">Membrane</keyword>
<feature type="coiled-coil region" evidence="5">
    <location>
        <begin position="125"/>
        <end position="152"/>
    </location>
</feature>
<keyword evidence="6" id="KW-1133">Transmembrane helix</keyword>
<comment type="caution">
    <text evidence="7">The sequence shown here is derived from an EMBL/GenBank/DDBJ whole genome shotgun (WGS) entry which is preliminary data.</text>
</comment>
<dbReference type="PANTHER" id="PTHR30563">
    <property type="entry name" value="DNA RECOMBINATION PROTEIN RMUC"/>
    <property type="match status" value="1"/>
</dbReference>
<reference evidence="7 8" key="1">
    <citation type="submission" date="2020-08" db="EMBL/GenBank/DDBJ databases">
        <title>Genome public.</title>
        <authorList>
            <person name="Liu C."/>
            <person name="Sun Q."/>
        </authorList>
    </citation>
    <scope>NUCLEOTIDE SEQUENCE [LARGE SCALE GENOMIC DNA]</scope>
    <source>
        <strain evidence="7 8">BX1</strain>
    </source>
</reference>
<proteinExistence type="inferred from homology"/>
<evidence type="ECO:0000256" key="2">
    <source>
        <dbReference type="ARBA" id="ARBA00009840"/>
    </source>
</evidence>
<feature type="transmembrane region" description="Helical" evidence="6">
    <location>
        <begin position="6"/>
        <end position="27"/>
    </location>
</feature>